<evidence type="ECO:0000313" key="7">
    <source>
        <dbReference type="EMBL" id="KKH69093.1"/>
    </source>
</evidence>
<dbReference type="EMBL" id="JJQQ01000039">
    <property type="protein sequence ID" value="KKH69093.1"/>
    <property type="molecule type" value="Genomic_DNA"/>
</dbReference>
<dbReference type="Proteomes" id="UP000034668">
    <property type="component" value="Unassembled WGS sequence"/>
</dbReference>
<dbReference type="EMBL" id="JJQO01000083">
    <property type="protein sequence ID" value="KKH67256.1"/>
    <property type="molecule type" value="Genomic_DNA"/>
</dbReference>
<dbReference type="Proteomes" id="UP000034547">
    <property type="component" value="Unassembled WGS sequence"/>
</dbReference>
<dbReference type="EMBL" id="JJQM01000097">
    <property type="protein sequence ID" value="KKH54354.1"/>
    <property type="molecule type" value="Genomic_DNA"/>
</dbReference>
<evidence type="ECO:0000313" key="20">
    <source>
        <dbReference type="Proteomes" id="UP000033933"/>
    </source>
</evidence>
<dbReference type="Proteomes" id="UP000033933">
    <property type="component" value="Unassembled WGS sequence"/>
</dbReference>
<dbReference type="EMBL" id="JJQZ01000126">
    <property type="protein sequence ID" value="KKH93703.1"/>
    <property type="molecule type" value="Genomic_DNA"/>
</dbReference>
<reference evidence="17 18" key="1">
    <citation type="journal article" date="2015" name="ISME J.">
        <title>Genomic and phenotypic differentiation among Methanosarcina mazei populations from Columbia River sediment.</title>
        <authorList>
            <person name="Youngblut N.D."/>
            <person name="Wirth J.S."/>
            <person name="Henriksen J.R."/>
            <person name="Smith M."/>
            <person name="Simon H."/>
            <person name="Metcalf W.W."/>
            <person name="Whitaker R.J."/>
        </authorList>
    </citation>
    <scope>NUCLEOTIDE SEQUENCE [LARGE SCALE GENOMIC DNA]</scope>
    <source>
        <strain evidence="2 28">1.H.A.1A.1</strain>
        <strain evidence="3 21">1.H.A.1A.3</strain>
        <strain evidence="4 18">1.H.A.1A.6</strain>
        <strain evidence="5 24">1.H.A.2.3</strain>
        <strain evidence="6 27">1.H.A.2.7</strain>
        <strain evidence="7 20">1.H.M.0.1</strain>
        <strain evidence="8 31">1.H.M.1A.1</strain>
        <strain evidence="9 22">1.H.M.1A.2</strain>
        <strain evidence="10 29">1.H.M.1A.3</strain>
        <strain evidence="11 17">1.H.M.2.2</strain>
        <strain evidence="12 32">1.H.M.2.3</strain>
        <strain evidence="14 26">1.H.M.2.4</strain>
        <strain evidence="13 30">1.H.T.2.1</strain>
        <strain evidence="16 19">1.H.T.2.3</strain>
        <strain evidence="15 25">1.H.T.2.5</strain>
        <strain evidence="1 23">2.F.A.2.3</strain>
    </source>
</reference>
<dbReference type="Proteomes" id="UP000033814">
    <property type="component" value="Unassembled WGS sequence"/>
</dbReference>
<dbReference type="Proteomes" id="UP000034842">
    <property type="component" value="Unassembled WGS sequence"/>
</dbReference>
<evidence type="ECO:0000313" key="21">
    <source>
        <dbReference type="Proteomes" id="UP000034021"/>
    </source>
</evidence>
<evidence type="ECO:0000313" key="13">
    <source>
        <dbReference type="EMBL" id="KKH93703.1"/>
    </source>
</evidence>
<evidence type="ECO:0000313" key="22">
    <source>
        <dbReference type="Proteomes" id="UP000034040"/>
    </source>
</evidence>
<dbReference type="EMBL" id="JJQS01000027">
    <property type="protein sequence ID" value="KKH77451.1"/>
    <property type="molecule type" value="Genomic_DNA"/>
</dbReference>
<evidence type="ECO:0000313" key="27">
    <source>
        <dbReference type="Proteomes" id="UP000034692"/>
    </source>
</evidence>
<dbReference type="Proteomes" id="UP000034925">
    <property type="component" value="Unassembled WGS sequence"/>
</dbReference>
<evidence type="ECO:0000313" key="31">
    <source>
        <dbReference type="Proteomes" id="UP000034925"/>
    </source>
</evidence>
<evidence type="ECO:0000313" key="15">
    <source>
        <dbReference type="EMBL" id="KKI01566.1"/>
    </source>
</evidence>
<dbReference type="Proteomes" id="UP000034937">
    <property type="component" value="Unassembled WGS sequence"/>
</dbReference>
<dbReference type="EMBL" id="JJQH01000113">
    <property type="protein sequence ID" value="KKH39158.1"/>
    <property type="molecule type" value="Genomic_DNA"/>
</dbReference>
<evidence type="ECO:0000313" key="14">
    <source>
        <dbReference type="EMBL" id="KKH99116.1"/>
    </source>
</evidence>
<dbReference type="Gene3D" id="3.30.565.10">
    <property type="entry name" value="Histidine kinase-like ATPase, C-terminal domain"/>
    <property type="match status" value="1"/>
</dbReference>
<dbReference type="Proteomes" id="UP000033885">
    <property type="component" value="Unassembled WGS sequence"/>
</dbReference>
<evidence type="ECO:0000313" key="32">
    <source>
        <dbReference type="Proteomes" id="UP000034937"/>
    </source>
</evidence>
<dbReference type="EMBL" id="JJRA01000097">
    <property type="protein sequence ID" value="KKI02750.1"/>
    <property type="molecule type" value="Genomic_DNA"/>
</dbReference>
<evidence type="ECO:0000313" key="25">
    <source>
        <dbReference type="Proteomes" id="UP000034547"/>
    </source>
</evidence>
<proteinExistence type="predicted"/>
<sequence length="586" mass="68024">MIEKDRILAIESHHLLHSLRASDFDIPSAIGELVDNSIQAGAKKIHLNIEDKSVGDRRPYRIIDKIICGDDGHGMDGAHKSILHSCIKLGYSTRFDERTGIGRFGVGMTLAGIRFATKIEVYSKQSGNAWNYVHFDLNDKDDLIDGIEAPIQKNIPEKYSSIVGKDQGTLVIWSGFDKFAEQDLHSTTYEDKFDIPDSLNPYGYLNHWIGRTYRKFIWDGIELFLNGQEIYSFDPLYINKNKNKFPEDDPAKLVYTDEIEWPIYKKLRKNLDVEETSKIKIKVSLLPEMYRQIIGRGGEDFKGRYIVENEGISILRSNREVLYETIPYFMKGGKKISWEDKDRWWGCEISFDPVLDEYFTVKNVKRGALPVKDLRDVLFEKMYGIRKQCIDDVQSYWKKYEKIKEKDKEKDKDGLPTTHKDAERIAIITKIPGEAKAGKDLPKEEEEAKIDEMITGLDEIEGAKWKAKFKAQPFTIKDEHWRGDTFIDMTYLEGNAVLHYNLNHAFFSEIDLIKKRLDESPESGELATRIKNLLDVLLMSFARARQEYPEEDTYTVKQILDYIVRDWGRYLENYTKAYIKETSGEE</sequence>
<dbReference type="Proteomes" id="UP000033864">
    <property type="component" value="Unassembled WGS sequence"/>
</dbReference>
<dbReference type="Proteomes" id="UP000034021">
    <property type="component" value="Unassembled WGS sequence"/>
</dbReference>
<evidence type="ECO:0000313" key="23">
    <source>
        <dbReference type="Proteomes" id="UP000034142"/>
    </source>
</evidence>
<evidence type="ECO:0000313" key="3">
    <source>
        <dbReference type="EMBL" id="KKH39158.1"/>
    </source>
</evidence>
<evidence type="ECO:0000313" key="26">
    <source>
        <dbReference type="Proteomes" id="UP000034668"/>
    </source>
</evidence>
<evidence type="ECO:0000313" key="30">
    <source>
        <dbReference type="Proteomes" id="UP000034872"/>
    </source>
</evidence>
<gene>
    <name evidence="1" type="ORF">DU31_10215</name>
    <name evidence="3" type="ORF">DU50_11150</name>
    <name evidence="2" type="ORF">DU54_10165</name>
    <name evidence="6" type="ORF">DU75_21600</name>
    <name evidence="5" type="ORF">DU76_16770</name>
    <name evidence="9" type="ORF">DU77_17990</name>
    <name evidence="10" type="ORF">DU78_10950</name>
    <name evidence="14" type="ORF">DU79_11320</name>
    <name evidence="16" type="ORF">DU81_14275</name>
    <name evidence="11" type="ORF">DU82_04995</name>
    <name evidence="15" type="ORF">DU83_08365</name>
    <name evidence="13" type="ORF">DU84_04655</name>
    <name evidence="4" type="ORF">DU85_06865</name>
    <name evidence="8" type="ORF">DU86_11240</name>
    <name evidence="7" type="ORF">DU87_16325</name>
    <name evidence="12" type="ORF">DU88_04385</name>
</gene>
<dbReference type="EMBL" id="JJQR01000151">
    <property type="protein sequence ID" value="KKH71464.1"/>
    <property type="molecule type" value="Genomic_DNA"/>
</dbReference>
<dbReference type="Proteomes" id="UP000034232">
    <property type="component" value="Unassembled WGS sequence"/>
</dbReference>
<evidence type="ECO:0000313" key="5">
    <source>
        <dbReference type="EMBL" id="KKH54354.1"/>
    </source>
</evidence>
<evidence type="ECO:0000313" key="6">
    <source>
        <dbReference type="EMBL" id="KKH67256.1"/>
    </source>
</evidence>
<dbReference type="Proteomes" id="UP000034692">
    <property type="component" value="Unassembled WGS sequence"/>
</dbReference>
<dbReference type="Proteomes" id="UP000034040">
    <property type="component" value="Unassembled WGS sequence"/>
</dbReference>
<dbReference type="EMBL" id="JJRB01000119">
    <property type="protein sequence ID" value="KKI01566.1"/>
    <property type="molecule type" value="Genomic_DNA"/>
</dbReference>
<dbReference type="PATRIC" id="fig|2209.51.peg.2417"/>
<name>A0A0F8TEX8_METMZ</name>
<dbReference type="EMBL" id="JJQV01000031">
    <property type="protein sequence ID" value="KKH85466.1"/>
    <property type="molecule type" value="Genomic_DNA"/>
</dbReference>
<accession>A0A0F8TEX8</accession>
<dbReference type="SUPFAM" id="SSF55874">
    <property type="entry name" value="ATPase domain of HSP90 chaperone/DNA topoisomerase II/histidine kinase"/>
    <property type="match status" value="1"/>
</dbReference>
<dbReference type="Pfam" id="PF13589">
    <property type="entry name" value="HATPase_c_3"/>
    <property type="match status" value="1"/>
</dbReference>
<dbReference type="Proteomes" id="UP000034872">
    <property type="component" value="Unassembled WGS sequence"/>
</dbReference>
<evidence type="ECO:0000313" key="10">
    <source>
        <dbReference type="EMBL" id="KKH81000.1"/>
    </source>
</evidence>
<dbReference type="EMBL" id="JJQJ01000077">
    <property type="protein sequence ID" value="KKH50760.1"/>
    <property type="molecule type" value="Genomic_DNA"/>
</dbReference>
<evidence type="ECO:0000313" key="11">
    <source>
        <dbReference type="EMBL" id="KKH85466.1"/>
    </source>
</evidence>
<dbReference type="EMBL" id="JJQG01000148">
    <property type="protein sequence ID" value="KKH34847.1"/>
    <property type="molecule type" value="Genomic_DNA"/>
</dbReference>
<dbReference type="Proteomes" id="UP000034758">
    <property type="component" value="Unassembled WGS sequence"/>
</dbReference>
<dbReference type="AlphaFoldDB" id="A0A0F8TEX8"/>
<evidence type="ECO:0000313" key="19">
    <source>
        <dbReference type="Proteomes" id="UP000033885"/>
    </source>
</evidence>
<dbReference type="InterPro" id="IPR036890">
    <property type="entry name" value="HATPase_C_sf"/>
</dbReference>
<comment type="caution">
    <text evidence="9">The sequence shown here is derived from an EMBL/GenBank/DDBJ whole genome shotgun (WGS) entry which is preliminary data.</text>
</comment>
<evidence type="ECO:0000313" key="12">
    <source>
        <dbReference type="EMBL" id="KKH91033.1"/>
    </source>
</evidence>
<evidence type="ECO:0000313" key="17">
    <source>
        <dbReference type="Proteomes" id="UP000033814"/>
    </source>
</evidence>
<evidence type="ECO:0000313" key="8">
    <source>
        <dbReference type="EMBL" id="KKH71464.1"/>
    </source>
</evidence>
<evidence type="ECO:0000313" key="29">
    <source>
        <dbReference type="Proteomes" id="UP000034842"/>
    </source>
</evidence>
<evidence type="ECO:0000313" key="2">
    <source>
        <dbReference type="EMBL" id="KKH34847.1"/>
    </source>
</evidence>
<evidence type="ECO:0000313" key="16">
    <source>
        <dbReference type="EMBL" id="KKI02750.1"/>
    </source>
</evidence>
<dbReference type="EMBL" id="JJQX01000027">
    <property type="protein sequence ID" value="KKH99116.1"/>
    <property type="molecule type" value="Genomic_DNA"/>
</dbReference>
<evidence type="ECO:0000313" key="18">
    <source>
        <dbReference type="Proteomes" id="UP000033864"/>
    </source>
</evidence>
<evidence type="ECO:0000313" key="24">
    <source>
        <dbReference type="Proteomes" id="UP000034232"/>
    </source>
</evidence>
<dbReference type="RefSeq" id="WP_048041534.1">
    <property type="nucleotide sequence ID" value="NZ_JBLVWA010000191.1"/>
</dbReference>
<evidence type="ECO:0008006" key="33">
    <source>
        <dbReference type="Google" id="ProtNLM"/>
    </source>
</evidence>
<organism evidence="9 22">
    <name type="scientific">Methanosarcina mazei</name>
    <name type="common">Methanosarcina frisia</name>
    <dbReference type="NCBI Taxonomy" id="2209"/>
    <lineage>
        <taxon>Archaea</taxon>
        <taxon>Methanobacteriati</taxon>
        <taxon>Methanobacteriota</taxon>
        <taxon>Stenosarchaea group</taxon>
        <taxon>Methanomicrobia</taxon>
        <taxon>Methanosarcinales</taxon>
        <taxon>Methanosarcinaceae</taxon>
        <taxon>Methanosarcina</taxon>
    </lineage>
</organism>
<evidence type="ECO:0000313" key="4">
    <source>
        <dbReference type="EMBL" id="KKH50760.1"/>
    </source>
</evidence>
<protein>
    <recommendedName>
        <fullName evidence="33">ATP-binding protein</fullName>
    </recommendedName>
</protein>
<evidence type="ECO:0000313" key="1">
    <source>
        <dbReference type="EMBL" id="KKF99585.1"/>
    </source>
</evidence>
<dbReference type="EMBL" id="JJQW01000011">
    <property type="protein sequence ID" value="KKH91033.1"/>
    <property type="molecule type" value="Genomic_DNA"/>
</dbReference>
<dbReference type="Proteomes" id="UP000034142">
    <property type="component" value="Unassembled WGS sequence"/>
</dbReference>
<dbReference type="EMBL" id="JJQT01000060">
    <property type="protein sequence ID" value="KKH81000.1"/>
    <property type="molecule type" value="Genomic_DNA"/>
</dbReference>
<evidence type="ECO:0000313" key="28">
    <source>
        <dbReference type="Proteomes" id="UP000034758"/>
    </source>
</evidence>
<evidence type="ECO:0000313" key="9">
    <source>
        <dbReference type="EMBL" id="KKH77451.1"/>
    </source>
</evidence>
<dbReference type="EMBL" id="JJOR01000158">
    <property type="protein sequence ID" value="KKF99585.1"/>
    <property type="molecule type" value="Genomic_DNA"/>
</dbReference>